<dbReference type="PANTHER" id="PTHR33116">
    <property type="entry name" value="REVERSE TRANSCRIPTASE ZINC-BINDING DOMAIN-CONTAINING PROTEIN-RELATED-RELATED"/>
    <property type="match status" value="1"/>
</dbReference>
<organism evidence="1 2">
    <name type="scientific">Saponaria officinalis</name>
    <name type="common">Common soapwort</name>
    <name type="synonym">Lychnis saponaria</name>
    <dbReference type="NCBI Taxonomy" id="3572"/>
    <lineage>
        <taxon>Eukaryota</taxon>
        <taxon>Viridiplantae</taxon>
        <taxon>Streptophyta</taxon>
        <taxon>Embryophyta</taxon>
        <taxon>Tracheophyta</taxon>
        <taxon>Spermatophyta</taxon>
        <taxon>Magnoliopsida</taxon>
        <taxon>eudicotyledons</taxon>
        <taxon>Gunneridae</taxon>
        <taxon>Pentapetalae</taxon>
        <taxon>Caryophyllales</taxon>
        <taxon>Caryophyllaceae</taxon>
        <taxon>Caryophylleae</taxon>
        <taxon>Saponaria</taxon>
    </lineage>
</organism>
<evidence type="ECO:0000313" key="1">
    <source>
        <dbReference type="EMBL" id="KAK9715563.1"/>
    </source>
</evidence>
<evidence type="ECO:0008006" key="3">
    <source>
        <dbReference type="Google" id="ProtNLM"/>
    </source>
</evidence>
<gene>
    <name evidence="1" type="ORF">RND81_06G173300</name>
</gene>
<proteinExistence type="predicted"/>
<reference evidence="1" key="1">
    <citation type="submission" date="2024-03" db="EMBL/GenBank/DDBJ databases">
        <title>WGS assembly of Saponaria officinalis var. Norfolk2.</title>
        <authorList>
            <person name="Jenkins J."/>
            <person name="Shu S."/>
            <person name="Grimwood J."/>
            <person name="Barry K."/>
            <person name="Goodstein D."/>
            <person name="Schmutz J."/>
            <person name="Leebens-Mack J."/>
            <person name="Osbourn A."/>
        </authorList>
    </citation>
    <scope>NUCLEOTIDE SEQUENCE [LARGE SCALE GENOMIC DNA]</scope>
    <source>
        <strain evidence="1">JIC</strain>
    </source>
</reference>
<evidence type="ECO:0000313" key="2">
    <source>
        <dbReference type="Proteomes" id="UP001443914"/>
    </source>
</evidence>
<sequence>MIVSEVEAGRVNTILKQYEDMSGQVVNYDKTTVSFSRGVGDDQKRTVAGLMGVRVVIEQDKYLGLPTSIGRSKQGLTRIVRAKLSKKLQGWRGMLFSKAGREILIKAVAQSIPTYAVSVFKFPSNFYDDLRSFSRNFGEARTTARGNFRGWLGRSCVSPSIWEVSVSEIMLNLTWLCWASRFGVFLRIVKV</sequence>
<protein>
    <recommendedName>
        <fullName evidence="3">Reverse transcriptase</fullName>
    </recommendedName>
</protein>
<dbReference type="AlphaFoldDB" id="A0AAW1KE97"/>
<dbReference type="PANTHER" id="PTHR33116:SF86">
    <property type="entry name" value="REVERSE TRANSCRIPTASE DOMAIN-CONTAINING PROTEIN"/>
    <property type="match status" value="1"/>
</dbReference>
<comment type="caution">
    <text evidence="1">The sequence shown here is derived from an EMBL/GenBank/DDBJ whole genome shotgun (WGS) entry which is preliminary data.</text>
</comment>
<keyword evidence="2" id="KW-1185">Reference proteome</keyword>
<name>A0AAW1KE97_SAPOF</name>
<dbReference type="EMBL" id="JBDFQZ010000006">
    <property type="protein sequence ID" value="KAK9715563.1"/>
    <property type="molecule type" value="Genomic_DNA"/>
</dbReference>
<dbReference type="Proteomes" id="UP001443914">
    <property type="component" value="Unassembled WGS sequence"/>
</dbReference>
<accession>A0AAW1KE97</accession>